<feature type="domain" description="SMP-LTD" evidence="14">
    <location>
        <begin position="278"/>
        <end position="512"/>
    </location>
</feature>
<dbReference type="CDD" id="cd21676">
    <property type="entry name" value="SMP_Mug190"/>
    <property type="match status" value="1"/>
</dbReference>
<dbReference type="InterPro" id="IPR057349">
    <property type="entry name" value="C2_Mug190_3rd"/>
</dbReference>
<feature type="transmembrane region" description="Helical" evidence="12">
    <location>
        <begin position="227"/>
        <end position="251"/>
    </location>
</feature>
<dbReference type="CDD" id="cd04041">
    <property type="entry name" value="C2A_fungal"/>
    <property type="match status" value="1"/>
</dbReference>
<feature type="region of interest" description="Disordered" evidence="11">
    <location>
        <begin position="126"/>
        <end position="189"/>
    </location>
</feature>
<evidence type="ECO:0000313" key="15">
    <source>
        <dbReference type="EMBL" id="KZO96650.1"/>
    </source>
</evidence>
<feature type="domain" description="C2" evidence="13">
    <location>
        <begin position="503"/>
        <end position="634"/>
    </location>
</feature>
<dbReference type="Pfam" id="PF25331">
    <property type="entry name" value="C2_Mug190_3rd"/>
    <property type="match status" value="1"/>
</dbReference>
<keyword evidence="3" id="KW-0597">Phosphoprotein</keyword>
<keyword evidence="10 12" id="KW-0472">Membrane</keyword>
<comment type="subcellular location">
    <subcellularLocation>
        <location evidence="1">Endoplasmic reticulum membrane</location>
    </subcellularLocation>
</comment>
<evidence type="ECO:0000256" key="2">
    <source>
        <dbReference type="ARBA" id="ARBA00022448"/>
    </source>
</evidence>
<keyword evidence="7 12" id="KW-1133">Transmembrane helix</keyword>
<accession>A0A167MF44</accession>
<reference evidence="15 16" key="1">
    <citation type="journal article" date="2016" name="Mol. Biol. Evol.">
        <title>Comparative Genomics of Early-Diverging Mushroom-Forming Fungi Provides Insights into the Origins of Lignocellulose Decay Capabilities.</title>
        <authorList>
            <person name="Nagy L.G."/>
            <person name="Riley R."/>
            <person name="Tritt A."/>
            <person name="Adam C."/>
            <person name="Daum C."/>
            <person name="Floudas D."/>
            <person name="Sun H."/>
            <person name="Yadav J.S."/>
            <person name="Pangilinan J."/>
            <person name="Larsson K.H."/>
            <person name="Matsuura K."/>
            <person name="Barry K."/>
            <person name="Labutti K."/>
            <person name="Kuo R."/>
            <person name="Ohm R.A."/>
            <person name="Bhattacharya S.S."/>
            <person name="Shirouzu T."/>
            <person name="Yoshinaga Y."/>
            <person name="Martin F.M."/>
            <person name="Grigoriev I.V."/>
            <person name="Hibbett D.S."/>
        </authorList>
    </citation>
    <scope>NUCLEOTIDE SEQUENCE [LARGE SCALE GENOMIC DNA]</scope>
    <source>
        <strain evidence="15 16">TUFC12733</strain>
    </source>
</reference>
<evidence type="ECO:0000256" key="7">
    <source>
        <dbReference type="ARBA" id="ARBA00022989"/>
    </source>
</evidence>
<evidence type="ECO:0000256" key="5">
    <source>
        <dbReference type="ARBA" id="ARBA00022737"/>
    </source>
</evidence>
<dbReference type="AlphaFoldDB" id="A0A167MF44"/>
<gene>
    <name evidence="15" type="ORF">CALVIDRAFT_537016</name>
</gene>
<sequence>METHAARAGQGYSAQNPVPTIQKYEEQQDAIAKESDAQRAKADKVPEPPVVPPKDAQPEKTKDAPGPAAAGTGEPSEKQEMMDRMKKSGDKATDKLDKIPKGAHKVKDPVTGQDVIIKNADFKDYPDVSKLDPTTADGPALQPATGGSGTKDKAHAGNAYTSPAGSKFDPKNAAPNPAHPSNIGLQPFPPPAPVSLKQVMHMLDMLQLALFLTPLGLWWLLAFRRGWLNFCFISGLMPTISFVLTTLASLAQRKIEKEVERVRFDLHAQRGQMYSPPTPESTEWLNAFIGTFWQLIPPDMFVPIADTIEDVMQQSLPKLVEAVRISDLGQGDNPLRILSMRALPDRPGDPDYPREEWIDQGSGDILKRQEEERKAGKDADQAGDYVNYEVAFAYQAMPGQGDRLRAKNIHLLIEFFLGAFDWLHIPIPIWIQVEGIAGTVRLRIQFIPEAPFVGDLTFTFMGVPAVEVSAIPMLRQLPNILDLPLVSRFVRMAIAAGTASLVAPNSMTLSIKDMLSGAAVGDTRATGVFLITIHHAEDLSAQDSNGKSDPYIVLAYAKFGKPLYSTRIITADLNPVYEETAALLLTQDEIKAEEELSAMLWDSDKRSNDDLIGRVHIPVTELIKNPNKVIHRTDPLVGFEEADKMKGTLSWSIGYFTKVPLSKELELLPDGPVPPPAKTAPELEMRPGDKAPNPAAKDLPPPEPDVQRTPPNPKYKSGILSVIVHQVNNLERQNLGGASGNDREGRAGQDTDEASEQEGNLPSGYCEIVVNDDMVYKTRVKQYTTMPFFEAGTEVFVRDWEKCVVRVVVRDSRLREKDPILGIVTLPLKKVLEKGSEVTRLYAIEEGVGWGRANITVLFKAIDAKLPPNQLGWDTGTVELFGPIKIEPTGPTNEEWMSKAKRLVASTTDSTEVIPKSEAVIDNNSVSWTFDEKVRLPVYNRYASSLVFEIGGGGVSIAGAGSRPDAVAVLWLQELEDDKEVDIRIPVVFGKAIKILKQNVLNEQGKKTHPFEIVGYLTARIKYDSGLDEDHESKSNSQARRHAFEAYDHVEGEAIIAERNSHAMDDGKIDRKEQKAIDQAHKRQLENRQRGIATFKPYRTLKWMKEGVKKRIAPRKSSTKREPNVQSEA</sequence>
<dbReference type="InterPro" id="IPR037765">
    <property type="entry name" value="C2B_Tricalbin"/>
</dbReference>
<dbReference type="InterPro" id="IPR000008">
    <property type="entry name" value="C2_dom"/>
</dbReference>
<dbReference type="InterPro" id="IPR037767">
    <property type="entry name" value="C2A_Mug190-like"/>
</dbReference>
<keyword evidence="5" id="KW-0677">Repeat</keyword>
<dbReference type="Proteomes" id="UP000076738">
    <property type="component" value="Unassembled WGS sequence"/>
</dbReference>
<dbReference type="GO" id="GO:0005789">
    <property type="term" value="C:endoplasmic reticulum membrane"/>
    <property type="evidence" value="ECO:0007669"/>
    <property type="project" value="UniProtKB-SubCell"/>
</dbReference>
<feature type="compositionally biased region" description="Basic and acidic residues" evidence="11">
    <location>
        <begin position="23"/>
        <end position="46"/>
    </location>
</feature>
<dbReference type="PROSITE" id="PS51847">
    <property type="entry name" value="SMP"/>
    <property type="match status" value="1"/>
</dbReference>
<feature type="compositionally biased region" description="Basic and acidic residues" evidence="11">
    <location>
        <begin position="75"/>
        <end position="107"/>
    </location>
</feature>
<evidence type="ECO:0000256" key="6">
    <source>
        <dbReference type="ARBA" id="ARBA00022824"/>
    </source>
</evidence>
<feature type="region of interest" description="Disordered" evidence="11">
    <location>
        <begin position="732"/>
        <end position="762"/>
    </location>
</feature>
<evidence type="ECO:0000256" key="11">
    <source>
        <dbReference type="SAM" id="MobiDB-lite"/>
    </source>
</evidence>
<evidence type="ECO:0000256" key="4">
    <source>
        <dbReference type="ARBA" id="ARBA00022692"/>
    </source>
</evidence>
<evidence type="ECO:0000259" key="14">
    <source>
        <dbReference type="PROSITE" id="PS51847"/>
    </source>
</evidence>
<dbReference type="SMART" id="SM00239">
    <property type="entry name" value="C2"/>
    <property type="match status" value="2"/>
</dbReference>
<evidence type="ECO:0000256" key="12">
    <source>
        <dbReference type="SAM" id="Phobius"/>
    </source>
</evidence>
<keyword evidence="8" id="KW-0445">Lipid transport</keyword>
<organism evidence="15 16">
    <name type="scientific">Calocera viscosa (strain TUFC12733)</name>
    <dbReference type="NCBI Taxonomy" id="1330018"/>
    <lineage>
        <taxon>Eukaryota</taxon>
        <taxon>Fungi</taxon>
        <taxon>Dikarya</taxon>
        <taxon>Basidiomycota</taxon>
        <taxon>Agaricomycotina</taxon>
        <taxon>Dacrymycetes</taxon>
        <taxon>Dacrymycetales</taxon>
        <taxon>Dacrymycetaceae</taxon>
        <taxon>Calocera</taxon>
    </lineage>
</organism>
<evidence type="ECO:0000313" key="16">
    <source>
        <dbReference type="Proteomes" id="UP000076738"/>
    </source>
</evidence>
<evidence type="ECO:0000256" key="8">
    <source>
        <dbReference type="ARBA" id="ARBA00023055"/>
    </source>
</evidence>
<keyword evidence="9" id="KW-0446">Lipid-binding</keyword>
<protein>
    <recommendedName>
        <fullName evidence="17">C2 domain-containing protein</fullName>
    </recommendedName>
</protein>
<dbReference type="OrthoDB" id="419768at2759"/>
<dbReference type="GO" id="GO:0006869">
    <property type="term" value="P:lipid transport"/>
    <property type="evidence" value="ECO:0007669"/>
    <property type="project" value="UniProtKB-KW"/>
</dbReference>
<dbReference type="GO" id="GO:0061817">
    <property type="term" value="P:endoplasmic reticulum-plasma membrane tethering"/>
    <property type="evidence" value="ECO:0007669"/>
    <property type="project" value="InterPro"/>
</dbReference>
<evidence type="ECO:0000256" key="10">
    <source>
        <dbReference type="ARBA" id="ARBA00023136"/>
    </source>
</evidence>
<name>A0A167MF44_CALVF</name>
<dbReference type="PROSITE" id="PS50004">
    <property type="entry name" value="C2"/>
    <property type="match status" value="2"/>
</dbReference>
<feature type="transmembrane region" description="Helical" evidence="12">
    <location>
        <begin position="205"/>
        <end position="221"/>
    </location>
</feature>
<dbReference type="Pfam" id="PF00168">
    <property type="entry name" value="C2"/>
    <property type="match status" value="2"/>
</dbReference>
<feature type="region of interest" description="Disordered" evidence="11">
    <location>
        <begin position="1"/>
        <end position="107"/>
    </location>
</feature>
<dbReference type="InterPro" id="IPR031468">
    <property type="entry name" value="SMP_LBD"/>
</dbReference>
<evidence type="ECO:0000256" key="3">
    <source>
        <dbReference type="ARBA" id="ARBA00022553"/>
    </source>
</evidence>
<keyword evidence="4 12" id="KW-0812">Transmembrane</keyword>
<feature type="region of interest" description="Disordered" evidence="11">
    <location>
        <begin position="1109"/>
        <end position="1129"/>
    </location>
</feature>
<dbReference type="Pfam" id="PF25669">
    <property type="entry name" value="SMP_MUG190-like"/>
    <property type="match status" value="1"/>
</dbReference>
<evidence type="ECO:0000256" key="9">
    <source>
        <dbReference type="ARBA" id="ARBA00023121"/>
    </source>
</evidence>
<evidence type="ECO:0000256" key="1">
    <source>
        <dbReference type="ARBA" id="ARBA00004586"/>
    </source>
</evidence>
<dbReference type="PANTHER" id="PTHR47348">
    <property type="entry name" value="MEIOTICALLY UP-REGULATED GENE 190 PROTEIN"/>
    <property type="match status" value="1"/>
</dbReference>
<dbReference type="PANTHER" id="PTHR47348:SF3">
    <property type="entry name" value="MEIOTICALLY UP-REGULATED GENE 190 PROTEIN"/>
    <property type="match status" value="1"/>
</dbReference>
<dbReference type="SUPFAM" id="SSF49562">
    <property type="entry name" value="C2 domain (Calcium/lipid-binding domain, CaLB)"/>
    <property type="match status" value="2"/>
</dbReference>
<evidence type="ECO:0000259" key="13">
    <source>
        <dbReference type="PROSITE" id="PS50004"/>
    </source>
</evidence>
<dbReference type="CDD" id="cd04052">
    <property type="entry name" value="C2B_Tricalbin-like"/>
    <property type="match status" value="1"/>
</dbReference>
<feature type="region of interest" description="Disordered" evidence="11">
    <location>
        <begin position="667"/>
        <end position="715"/>
    </location>
</feature>
<keyword evidence="6" id="KW-0256">Endoplasmic reticulum</keyword>
<keyword evidence="2" id="KW-0813">Transport</keyword>
<dbReference type="EMBL" id="KV417283">
    <property type="protein sequence ID" value="KZO96650.1"/>
    <property type="molecule type" value="Genomic_DNA"/>
</dbReference>
<dbReference type="Gene3D" id="2.60.40.150">
    <property type="entry name" value="C2 domain"/>
    <property type="match status" value="2"/>
</dbReference>
<evidence type="ECO:0008006" key="17">
    <source>
        <dbReference type="Google" id="ProtNLM"/>
    </source>
</evidence>
<dbReference type="GO" id="GO:0008289">
    <property type="term" value="F:lipid binding"/>
    <property type="evidence" value="ECO:0007669"/>
    <property type="project" value="UniProtKB-KW"/>
</dbReference>
<proteinExistence type="predicted"/>
<dbReference type="STRING" id="1330018.A0A167MF44"/>
<keyword evidence="16" id="KW-1185">Reference proteome</keyword>
<dbReference type="InterPro" id="IPR035892">
    <property type="entry name" value="C2_domain_sf"/>
</dbReference>
<feature type="domain" description="C2" evidence="13">
    <location>
        <begin position="700"/>
        <end position="842"/>
    </location>
</feature>